<protein>
    <submittedName>
        <fullName evidence="1">Uncharacterized protein</fullName>
    </submittedName>
</protein>
<evidence type="ECO:0000313" key="2">
    <source>
        <dbReference type="Proteomes" id="UP000235347"/>
    </source>
</evidence>
<accession>A0A2N7VI03</accession>
<dbReference type="AlphaFoldDB" id="A0A2N7VI03"/>
<evidence type="ECO:0000313" key="1">
    <source>
        <dbReference type="EMBL" id="PMS16767.1"/>
    </source>
</evidence>
<gene>
    <name evidence="1" type="ORF">C0Z19_25445</name>
</gene>
<reference evidence="1 2" key="1">
    <citation type="submission" date="2018-01" db="EMBL/GenBank/DDBJ databases">
        <title>Whole genome analyses suggest that Burkholderia sensu lato contains two further novel genera in the rhizoxinica-symbiotica group Mycetohabitans gen. nov., and Trinickia gen. nov.: implications for the evolution of diazotrophy and nodulation in the Burkholderiaceae.</title>
        <authorList>
            <person name="Estrada-de los Santos P."/>
            <person name="Palmer M."/>
            <person name="Chavez-Ramirez B."/>
            <person name="Beukes C."/>
            <person name="Steenkamp E.T."/>
            <person name="Hirsch A.M."/>
            <person name="Manyaka P."/>
            <person name="Maluk M."/>
            <person name="Lafos M."/>
            <person name="Crook M."/>
            <person name="Gross E."/>
            <person name="Simon M.F."/>
            <person name="Bueno dos Reis Junior F."/>
            <person name="Poole P.S."/>
            <person name="Venter S.N."/>
            <person name="James E.K."/>
        </authorList>
    </citation>
    <scope>NUCLEOTIDE SEQUENCE [LARGE SCALE GENOMIC DNA]</scope>
    <source>
        <strain evidence="1 2">GP25-8</strain>
    </source>
</reference>
<organism evidence="1 2">
    <name type="scientific">Trinickia soli</name>
    <dbReference type="NCBI Taxonomy" id="380675"/>
    <lineage>
        <taxon>Bacteria</taxon>
        <taxon>Pseudomonadati</taxon>
        <taxon>Pseudomonadota</taxon>
        <taxon>Betaproteobacteria</taxon>
        <taxon>Burkholderiales</taxon>
        <taxon>Burkholderiaceae</taxon>
        <taxon>Trinickia</taxon>
    </lineage>
</organism>
<dbReference type="Proteomes" id="UP000235347">
    <property type="component" value="Unassembled WGS sequence"/>
</dbReference>
<proteinExistence type="predicted"/>
<comment type="caution">
    <text evidence="1">The sequence shown here is derived from an EMBL/GenBank/DDBJ whole genome shotgun (WGS) entry which is preliminary data.</text>
</comment>
<dbReference type="EMBL" id="PNYB01000033">
    <property type="protein sequence ID" value="PMS16767.1"/>
    <property type="molecule type" value="Genomic_DNA"/>
</dbReference>
<keyword evidence="2" id="KW-1185">Reference proteome</keyword>
<name>A0A2N7VI03_9BURK</name>
<sequence length="174" mass="18661">MVSLPDGRIGNNALGYCSGNSRDPDRPVALSPLGLAWPRRVMQGTRVVVKWLKLPGQPEFLHVLDAETSTTSALPRRLKHRSPADVVAIHTSRTQHYPADVALYYGTASIPTGNLTTVTPLGRWRCNMPIGSTVEIRNLSAPGSALKNGVFSSQASIAKDSSASVSFLKDWPGG</sequence>